<keyword evidence="2" id="KW-1185">Reference proteome</keyword>
<dbReference type="AlphaFoldDB" id="A0A147H072"/>
<protein>
    <submittedName>
        <fullName evidence="1">Uncharacterized protein</fullName>
    </submittedName>
</protein>
<dbReference type="EMBL" id="LDSL01000051">
    <property type="protein sequence ID" value="KTT23226.1"/>
    <property type="molecule type" value="Genomic_DNA"/>
</dbReference>
<gene>
    <name evidence="1" type="ORF">NS331_08390</name>
</gene>
<accession>A0A147H072</accession>
<name>A0A147H072_9BURK</name>
<reference evidence="1 2" key="1">
    <citation type="journal article" date="2016" name="Front. Microbiol.">
        <title>Genomic Resource of Rice Seed Associated Bacteria.</title>
        <authorList>
            <person name="Midha S."/>
            <person name="Bansal K."/>
            <person name="Sharma S."/>
            <person name="Kumar N."/>
            <person name="Patil P.P."/>
            <person name="Chaudhry V."/>
            <person name="Patil P.B."/>
        </authorList>
    </citation>
    <scope>NUCLEOTIDE SEQUENCE [LARGE SCALE GENOMIC DNA]</scope>
    <source>
        <strain evidence="1 2">NS331</strain>
    </source>
</reference>
<dbReference type="RefSeq" id="WP_058641537.1">
    <property type="nucleotide sequence ID" value="NZ_LDSL01000051.1"/>
</dbReference>
<dbReference type="Proteomes" id="UP000072741">
    <property type="component" value="Unassembled WGS sequence"/>
</dbReference>
<organism evidence="1 2">
    <name type="scientific">Pseudacidovorax intermedius</name>
    <dbReference type="NCBI Taxonomy" id="433924"/>
    <lineage>
        <taxon>Bacteria</taxon>
        <taxon>Pseudomonadati</taxon>
        <taxon>Pseudomonadota</taxon>
        <taxon>Betaproteobacteria</taxon>
        <taxon>Burkholderiales</taxon>
        <taxon>Comamonadaceae</taxon>
        <taxon>Pseudacidovorax</taxon>
    </lineage>
</organism>
<sequence>MEVAVWPHNNFQRFIRRIEVRVGVGISTHRTPLMMADPVLLPCPASLGLLIAGIELEAIENRVHEFSQLWLLRPCQGDEELDPVQWTQLAKFIPTP</sequence>
<proteinExistence type="predicted"/>
<evidence type="ECO:0000313" key="1">
    <source>
        <dbReference type="EMBL" id="KTT23226.1"/>
    </source>
</evidence>
<comment type="caution">
    <text evidence="1">The sequence shown here is derived from an EMBL/GenBank/DDBJ whole genome shotgun (WGS) entry which is preliminary data.</text>
</comment>
<evidence type="ECO:0000313" key="2">
    <source>
        <dbReference type="Proteomes" id="UP000072741"/>
    </source>
</evidence>